<dbReference type="HOGENOM" id="CLU_1406630_0_0_6"/>
<accession>B8KYF8</accession>
<dbReference type="AlphaFoldDB" id="B8KYF8"/>
<organism evidence="3 4">
    <name type="scientific">Luminiphilus syltensis NOR5-1B</name>
    <dbReference type="NCBI Taxonomy" id="565045"/>
    <lineage>
        <taxon>Bacteria</taxon>
        <taxon>Pseudomonadati</taxon>
        <taxon>Pseudomonadota</taxon>
        <taxon>Gammaproteobacteria</taxon>
        <taxon>Cellvibrionales</taxon>
        <taxon>Halieaceae</taxon>
        <taxon>Luminiphilus</taxon>
    </lineage>
</organism>
<keyword evidence="4" id="KW-1185">Reference proteome</keyword>
<dbReference type="eggNOG" id="ENOG5033UM0">
    <property type="taxonomic scope" value="Bacteria"/>
</dbReference>
<dbReference type="RefSeq" id="WP_009018941.1">
    <property type="nucleotide sequence ID" value="NZ_DS999411.1"/>
</dbReference>
<gene>
    <name evidence="3" type="ORF">NOR51B_130</name>
</gene>
<dbReference type="Pfam" id="PF13590">
    <property type="entry name" value="DUF4136"/>
    <property type="match status" value="1"/>
</dbReference>
<evidence type="ECO:0000313" key="3">
    <source>
        <dbReference type="EMBL" id="EED34193.1"/>
    </source>
</evidence>
<dbReference type="InterPro" id="IPR025411">
    <property type="entry name" value="DUF4136"/>
</dbReference>
<evidence type="ECO:0000256" key="1">
    <source>
        <dbReference type="SAM" id="SignalP"/>
    </source>
</evidence>
<evidence type="ECO:0000313" key="4">
    <source>
        <dbReference type="Proteomes" id="UP000004699"/>
    </source>
</evidence>
<dbReference type="PROSITE" id="PS51257">
    <property type="entry name" value="PROKAR_LIPOPROTEIN"/>
    <property type="match status" value="1"/>
</dbReference>
<dbReference type="EMBL" id="DS999411">
    <property type="protein sequence ID" value="EED34193.1"/>
    <property type="molecule type" value="Genomic_DNA"/>
</dbReference>
<feature type="signal peptide" evidence="1">
    <location>
        <begin position="1"/>
        <end position="28"/>
    </location>
</feature>
<reference evidence="4" key="1">
    <citation type="journal article" date="2013" name="BMC Microbiol.">
        <title>Taxonomy and evolution of bacteriochlorophyll a-containing members of the OM60/NOR5 clade of marine gammaproteobacteria: description of Luminiphilus syltensis gen. nov., sp. nov., reclassification of Haliea rubra as Pseudohaliea rubra gen. nov., comb. nov., and emendation of Chromatocurvus halotolerans.</title>
        <authorList>
            <person name="Spring S."/>
            <person name="Riedel T."/>
            <person name="Sproer C."/>
            <person name="Yan S."/>
            <person name="Harder J."/>
            <person name="Fuchs B.M."/>
        </authorList>
    </citation>
    <scope>NUCLEOTIDE SEQUENCE [LARGE SCALE GENOMIC DNA]</scope>
    <source>
        <strain evidence="4">NOR51-B</strain>
    </source>
</reference>
<feature type="chain" id="PRO_5002876073" description="DUF4136 domain-containing protein" evidence="1">
    <location>
        <begin position="29"/>
        <end position="198"/>
    </location>
</feature>
<dbReference type="Proteomes" id="UP000004699">
    <property type="component" value="Unassembled WGS sequence"/>
</dbReference>
<dbReference type="Gene3D" id="3.30.160.670">
    <property type="match status" value="1"/>
</dbReference>
<proteinExistence type="predicted"/>
<name>B8KYF8_9GAMM</name>
<dbReference type="OrthoDB" id="5736624at2"/>
<feature type="domain" description="DUF4136" evidence="2">
    <location>
        <begin position="45"/>
        <end position="195"/>
    </location>
</feature>
<keyword evidence="1" id="KW-0732">Signal</keyword>
<protein>
    <recommendedName>
        <fullName evidence="2">DUF4136 domain-containing protein</fullName>
    </recommendedName>
</protein>
<sequence length="198" mass="21811">MQITSYRLLKPFLTLRFLAVFTIFSMSACSGIDVNPEATDTFVATGYTTYAWRSAPPSSEVSSKDILPQKSPYIRAALEEKMTELGYQRIEKDDAEFLVEYLVASGHNDGQLVHGGSNDLLYGSSANREIDGASADNAYALSGIVETGDITLLFFDAMTNDVLWQVQMSIVVENANRIDDEEVRKAIHKGLSSLPQVL</sequence>
<evidence type="ECO:0000259" key="2">
    <source>
        <dbReference type="Pfam" id="PF13590"/>
    </source>
</evidence>